<reference evidence="1 2" key="1">
    <citation type="journal article" date="2014" name="Int. J. Syst. Evol. Microbiol.">
        <title>Complete genome of a new Firmicutes species belonging to the dominant human colonic microbiota ('Ruminococcus bicirculans') reveals two chromosomes and a selective capacity to utilize plant glucans.</title>
        <authorList>
            <consortium name="NISC Comparative Sequencing Program"/>
            <person name="Wegmann U."/>
            <person name="Louis P."/>
            <person name="Goesmann A."/>
            <person name="Henrissat B."/>
            <person name="Duncan S.H."/>
            <person name="Flint H.J."/>
        </authorList>
    </citation>
    <scope>NUCLEOTIDE SEQUENCE [LARGE SCALE GENOMIC DNA]</scope>
    <source>
        <strain evidence="1 2">80/3</strain>
    </source>
</reference>
<evidence type="ECO:0008006" key="3">
    <source>
        <dbReference type="Google" id="ProtNLM"/>
    </source>
</evidence>
<organism evidence="1 2">
    <name type="scientific">Ruminococcus bicirculans</name>
    <name type="common">ex Wegman et al. 2014</name>
    <dbReference type="NCBI Taxonomy" id="1160721"/>
    <lineage>
        <taxon>Bacteria</taxon>
        <taxon>Bacillati</taxon>
        <taxon>Bacillota</taxon>
        <taxon>Clostridia</taxon>
        <taxon>Eubacteriales</taxon>
        <taxon>Oscillospiraceae</taxon>
        <taxon>Ruminococcus</taxon>
    </lineage>
</organism>
<evidence type="ECO:0000313" key="1">
    <source>
        <dbReference type="EMBL" id="CCO04265.1"/>
    </source>
</evidence>
<dbReference type="Proteomes" id="UP000027600">
    <property type="component" value="Chromosome I"/>
</dbReference>
<dbReference type="InterPro" id="IPR011322">
    <property type="entry name" value="N-reg_PII-like_a/b"/>
</dbReference>
<proteinExistence type="predicted"/>
<evidence type="ECO:0000313" key="2">
    <source>
        <dbReference type="Proteomes" id="UP000027600"/>
    </source>
</evidence>
<gene>
    <name evidence="1" type="ORF">RBI_I00541</name>
</gene>
<keyword evidence="2" id="KW-1185">Reference proteome</keyword>
<accession>A0ABP1WK00</accession>
<sequence>MKGRIKMQLLFLVIKRIELVDEIMRSLAQAGIRGGTVIDSVGMAKSISTMDNLPMIGVLRSILSGEDAAQKGKTIFVAVADDQVDVARKAITDVTGDLSQPNAGVLFGVPISFAEGVN</sequence>
<dbReference type="EMBL" id="HF545616">
    <property type="protein sequence ID" value="CCO04265.1"/>
    <property type="molecule type" value="Genomic_DNA"/>
</dbReference>
<dbReference type="SUPFAM" id="SSF54913">
    <property type="entry name" value="GlnB-like"/>
    <property type="match status" value="1"/>
</dbReference>
<protein>
    <recommendedName>
        <fullName evidence="3">Nitrogen regulatory protein P-II</fullName>
    </recommendedName>
</protein>
<name>A0ABP1WK00_9FIRM</name>